<evidence type="ECO:0000256" key="8">
    <source>
        <dbReference type="RuleBase" id="RU000461"/>
    </source>
</evidence>
<dbReference type="GO" id="GO:0005506">
    <property type="term" value="F:iron ion binding"/>
    <property type="evidence" value="ECO:0007669"/>
    <property type="project" value="InterPro"/>
</dbReference>
<evidence type="ECO:0000256" key="5">
    <source>
        <dbReference type="ARBA" id="ARBA00023004"/>
    </source>
</evidence>
<evidence type="ECO:0000313" key="9">
    <source>
        <dbReference type="EMBL" id="CDW31824.1"/>
    </source>
</evidence>
<dbReference type="EMBL" id="HACA01014463">
    <property type="protein sequence ID" value="CDW31824.1"/>
    <property type="molecule type" value="Transcribed_RNA"/>
</dbReference>
<evidence type="ECO:0000256" key="6">
    <source>
        <dbReference type="ARBA" id="ARBA00023033"/>
    </source>
</evidence>
<keyword evidence="3 7" id="KW-0479">Metal-binding</keyword>
<sequence length="476" mass="55266">YGLIFIILLVLTVIYYFYNGKNNNIYPPGPFGWPLIGSLHLLKNYEKIPFEAFTKLRKIYGDIFSIRIGSFNCVVVNGNELTKEVLLAKADHFSDRPNFHRFRNIFGGNKNNSVAFCDSSFLQEERRKLIKKFTIPKSHSLSLDRLDRLCQEELNHMILQFNMFKNWTNIDLKSCISKATANVFIRYFCSIHSFSYDDKLFNSFILSYDAIFWEVNNGRLMDFFPWTSLFAGFVQQPLNSHCKFIRSFVENKILLNQKFDDDFLNTYQRIEKNKELILFALEDLIGGHSAVTNVILRILVHILEHGDIKKELQKEIQPFQALTFKETRNMVLLNACFYETVRLTCSPIIPHRSKRDTSIGNYCVKNDTVIFINNHFLNYSPSLWYEPLNYNPKRFIDTETGFLSIPAHFQPFSIGRRSCVGYKLTQLICTFSVAHILKTLDLSIKNMEISLPPGMLATKPGPVVFCSKIFADTEII</sequence>
<dbReference type="SUPFAM" id="SSF48264">
    <property type="entry name" value="Cytochrome P450"/>
    <property type="match status" value="1"/>
</dbReference>
<evidence type="ECO:0000256" key="3">
    <source>
        <dbReference type="ARBA" id="ARBA00022723"/>
    </source>
</evidence>
<keyword evidence="5 7" id="KW-0408">Iron</keyword>
<feature type="non-terminal residue" evidence="9">
    <location>
        <position position="1"/>
    </location>
</feature>
<keyword evidence="7 8" id="KW-0349">Heme</keyword>
<accession>A0A0K2U0M6</accession>
<keyword evidence="4 8" id="KW-0560">Oxidoreductase</keyword>
<evidence type="ECO:0000256" key="2">
    <source>
        <dbReference type="ARBA" id="ARBA00010617"/>
    </source>
</evidence>
<reference evidence="9" key="1">
    <citation type="submission" date="2014-05" db="EMBL/GenBank/DDBJ databases">
        <authorList>
            <person name="Chronopoulou M."/>
        </authorList>
    </citation>
    <scope>NUCLEOTIDE SEQUENCE</scope>
    <source>
        <tissue evidence="9">Whole organism</tissue>
    </source>
</reference>
<comment type="similarity">
    <text evidence="2 8">Belongs to the cytochrome P450 family.</text>
</comment>
<evidence type="ECO:0000256" key="1">
    <source>
        <dbReference type="ARBA" id="ARBA00001971"/>
    </source>
</evidence>
<organism evidence="9">
    <name type="scientific">Lepeophtheirus salmonis</name>
    <name type="common">Salmon louse</name>
    <name type="synonym">Caligus salmonis</name>
    <dbReference type="NCBI Taxonomy" id="72036"/>
    <lineage>
        <taxon>Eukaryota</taxon>
        <taxon>Metazoa</taxon>
        <taxon>Ecdysozoa</taxon>
        <taxon>Arthropoda</taxon>
        <taxon>Crustacea</taxon>
        <taxon>Multicrustacea</taxon>
        <taxon>Hexanauplia</taxon>
        <taxon>Copepoda</taxon>
        <taxon>Siphonostomatoida</taxon>
        <taxon>Caligidae</taxon>
        <taxon>Lepeophtheirus</taxon>
    </lineage>
</organism>
<gene>
    <name evidence="9" type="primary">CYP307A1</name>
</gene>
<dbReference type="GO" id="GO:0020037">
    <property type="term" value="F:heme binding"/>
    <property type="evidence" value="ECO:0007669"/>
    <property type="project" value="InterPro"/>
</dbReference>
<keyword evidence="6 8" id="KW-0503">Monooxygenase</keyword>
<dbReference type="InterPro" id="IPR001128">
    <property type="entry name" value="Cyt_P450"/>
</dbReference>
<dbReference type="Gene3D" id="1.10.630.10">
    <property type="entry name" value="Cytochrome P450"/>
    <property type="match status" value="1"/>
</dbReference>
<dbReference type="GO" id="GO:0016705">
    <property type="term" value="F:oxidoreductase activity, acting on paired donors, with incorporation or reduction of molecular oxygen"/>
    <property type="evidence" value="ECO:0007669"/>
    <property type="project" value="InterPro"/>
</dbReference>
<evidence type="ECO:0000256" key="4">
    <source>
        <dbReference type="ARBA" id="ARBA00023002"/>
    </source>
</evidence>
<dbReference type="PROSITE" id="PS00086">
    <property type="entry name" value="CYTOCHROME_P450"/>
    <property type="match status" value="1"/>
</dbReference>
<name>A0A0K2U0M6_LEPSM</name>
<dbReference type="GO" id="GO:0004497">
    <property type="term" value="F:monooxygenase activity"/>
    <property type="evidence" value="ECO:0007669"/>
    <property type="project" value="UniProtKB-KW"/>
</dbReference>
<dbReference type="PRINTS" id="PR00463">
    <property type="entry name" value="EP450I"/>
</dbReference>
<dbReference type="InterPro" id="IPR036396">
    <property type="entry name" value="Cyt_P450_sf"/>
</dbReference>
<comment type="cofactor">
    <cofactor evidence="1 7">
        <name>heme</name>
        <dbReference type="ChEBI" id="CHEBI:30413"/>
    </cofactor>
</comment>
<dbReference type="AlphaFoldDB" id="A0A0K2U0M6"/>
<protein>
    <submittedName>
        <fullName evidence="9">Cytochrome P450 307A1 [Tribolium castaneum]</fullName>
    </submittedName>
</protein>
<dbReference type="InterPro" id="IPR017972">
    <property type="entry name" value="Cyt_P450_CS"/>
</dbReference>
<dbReference type="InterPro" id="IPR002401">
    <property type="entry name" value="Cyt_P450_E_grp-I"/>
</dbReference>
<feature type="binding site" description="axial binding residue" evidence="7">
    <location>
        <position position="419"/>
    </location>
    <ligand>
        <name>heme</name>
        <dbReference type="ChEBI" id="CHEBI:30413"/>
    </ligand>
    <ligandPart>
        <name>Fe</name>
        <dbReference type="ChEBI" id="CHEBI:18248"/>
    </ligandPart>
</feature>
<evidence type="ECO:0000256" key="7">
    <source>
        <dbReference type="PIRSR" id="PIRSR602401-1"/>
    </source>
</evidence>
<dbReference type="OrthoDB" id="1470350at2759"/>
<proteinExistence type="inferred from homology"/>
<dbReference type="Pfam" id="PF00067">
    <property type="entry name" value="p450"/>
    <property type="match status" value="1"/>
</dbReference>
<dbReference type="PANTHER" id="PTHR24303:SF31">
    <property type="entry name" value="CYTOCHROME P450 307A1-RELATED"/>
    <property type="match status" value="1"/>
</dbReference>
<dbReference type="PANTHER" id="PTHR24303">
    <property type="entry name" value="HEME-BINDING MONOOXYGENASE FAMILY"/>
    <property type="match status" value="1"/>
</dbReference>